<dbReference type="FunFam" id="3.40.50.720:FF:000009">
    <property type="entry name" value="Fatty oxidation complex, alpha subunit"/>
    <property type="match status" value="1"/>
</dbReference>
<dbReference type="InterPro" id="IPR013328">
    <property type="entry name" value="6PGD_dom2"/>
</dbReference>
<protein>
    <submittedName>
        <fullName evidence="7">3-hydroxybutyryl-CoA dehydrogenase</fullName>
    </submittedName>
</protein>
<dbReference type="PANTHER" id="PTHR48075">
    <property type="entry name" value="3-HYDROXYACYL-COA DEHYDROGENASE FAMILY PROTEIN"/>
    <property type="match status" value="1"/>
</dbReference>
<dbReference type="Pfam" id="PF00725">
    <property type="entry name" value="3HCDH"/>
    <property type="match status" value="1"/>
</dbReference>
<evidence type="ECO:0000313" key="8">
    <source>
        <dbReference type="Proteomes" id="UP000067689"/>
    </source>
</evidence>
<dbReference type="GO" id="GO:0008691">
    <property type="term" value="F:3-hydroxybutyryl-CoA dehydrogenase activity"/>
    <property type="evidence" value="ECO:0007669"/>
    <property type="project" value="TreeGrafter"/>
</dbReference>
<dbReference type="GO" id="GO:0006635">
    <property type="term" value="P:fatty acid beta-oxidation"/>
    <property type="evidence" value="ECO:0007669"/>
    <property type="project" value="TreeGrafter"/>
</dbReference>
<comment type="pathway">
    <text evidence="1">Lipid metabolism; butanoate metabolism.</text>
</comment>
<dbReference type="GO" id="GO:0070403">
    <property type="term" value="F:NAD+ binding"/>
    <property type="evidence" value="ECO:0007669"/>
    <property type="project" value="InterPro"/>
</dbReference>
<dbReference type="InterPro" id="IPR006176">
    <property type="entry name" value="3-OHacyl-CoA_DH_NAD-bd"/>
</dbReference>
<dbReference type="RefSeq" id="WP_067853546.1">
    <property type="nucleotide sequence ID" value="NZ_CP011502.1"/>
</dbReference>
<evidence type="ECO:0000256" key="3">
    <source>
        <dbReference type="ARBA" id="ARBA00023002"/>
    </source>
</evidence>
<dbReference type="NCBIfam" id="NF005875">
    <property type="entry name" value="PRK07819.1"/>
    <property type="match status" value="1"/>
</dbReference>
<dbReference type="InterPro" id="IPR036291">
    <property type="entry name" value="NAD(P)-bd_dom_sf"/>
</dbReference>
<feature type="site" description="Important for catalytic activity" evidence="4">
    <location>
        <position position="141"/>
    </location>
</feature>
<dbReference type="InterPro" id="IPR006108">
    <property type="entry name" value="3HC_DH_C"/>
</dbReference>
<dbReference type="Pfam" id="PF02737">
    <property type="entry name" value="3HCDH_N"/>
    <property type="match status" value="1"/>
</dbReference>
<feature type="domain" description="3-hydroxyacyl-CoA dehydrogenase NAD binding" evidence="6">
    <location>
        <begin position="6"/>
        <end position="185"/>
    </location>
</feature>
<feature type="domain" description="3-hydroxyacyl-CoA dehydrogenase C-terminal" evidence="5">
    <location>
        <begin position="188"/>
        <end position="284"/>
    </location>
</feature>
<dbReference type="SUPFAM" id="SSF48179">
    <property type="entry name" value="6-phosphogluconate dehydrogenase C-terminal domain-like"/>
    <property type="match status" value="1"/>
</dbReference>
<dbReference type="PANTHER" id="PTHR48075:SF9">
    <property type="entry name" value="3-HYDROXYBUTYRYL-COA DEHYDROGENASE"/>
    <property type="match status" value="1"/>
</dbReference>
<sequence>MTIARLGVVGGGLMGSGITEVGARAGLSVVTVEVDDDAAKRAAERVEASLRKAEQRGKLTADDVAATLERVTFTADLEALADRDLVVEAASEDERTKLDLFRTLGSILESDDAVLASNTSSIPIVKLGAVSGRADRVMGVHFFNPAPVMRLVELIPSLTTSPETLQRMQTFVSETLGKEPIEATDRAGFVVNSLLVPYLLSAIRMYEAGYASAADIDSGMVLGCGHPMGPLALADLIGLDTVRAIGVSMYEEFKEPLYSPPPVLDRMVEAGLLGKKSGHGFYPYDR</sequence>
<accession>A0A0U4C665</accession>
<dbReference type="PIRSF" id="PIRSF000105">
    <property type="entry name" value="HCDH"/>
    <property type="match status" value="1"/>
</dbReference>
<dbReference type="AlphaFoldDB" id="A0A0U4C665"/>
<keyword evidence="8" id="KW-1185">Reference proteome</keyword>
<proteinExistence type="inferred from homology"/>
<organism evidence="7 8">
    <name type="scientific">Aeromicrobium erythreum</name>
    <dbReference type="NCBI Taxonomy" id="2041"/>
    <lineage>
        <taxon>Bacteria</taxon>
        <taxon>Bacillati</taxon>
        <taxon>Actinomycetota</taxon>
        <taxon>Actinomycetes</taxon>
        <taxon>Propionibacteriales</taxon>
        <taxon>Nocardioidaceae</taxon>
        <taxon>Aeromicrobium</taxon>
    </lineage>
</organism>
<evidence type="ECO:0000256" key="4">
    <source>
        <dbReference type="PIRSR" id="PIRSR000105-1"/>
    </source>
</evidence>
<name>A0A0U4C665_9ACTN</name>
<dbReference type="EMBL" id="CP011502">
    <property type="protein sequence ID" value="ALX03406.1"/>
    <property type="molecule type" value="Genomic_DNA"/>
</dbReference>
<dbReference type="PATRIC" id="fig|2041.4.peg.242"/>
<dbReference type="OrthoDB" id="5240528at2"/>
<dbReference type="KEGG" id="aer:AERYTH_01170"/>
<evidence type="ECO:0000259" key="6">
    <source>
        <dbReference type="Pfam" id="PF02737"/>
    </source>
</evidence>
<dbReference type="STRING" id="2041.AERYTH_01170"/>
<evidence type="ECO:0000256" key="2">
    <source>
        <dbReference type="ARBA" id="ARBA00009463"/>
    </source>
</evidence>
<dbReference type="SUPFAM" id="SSF51735">
    <property type="entry name" value="NAD(P)-binding Rossmann-fold domains"/>
    <property type="match status" value="1"/>
</dbReference>
<dbReference type="InterPro" id="IPR008927">
    <property type="entry name" value="6-PGluconate_DH-like_C_sf"/>
</dbReference>
<dbReference type="Gene3D" id="3.40.50.720">
    <property type="entry name" value="NAD(P)-binding Rossmann-like Domain"/>
    <property type="match status" value="1"/>
</dbReference>
<gene>
    <name evidence="7" type="ORF">AERYTH_01170</name>
</gene>
<dbReference type="InterPro" id="IPR022694">
    <property type="entry name" value="3-OHacyl-CoA_DH"/>
</dbReference>
<evidence type="ECO:0000313" key="7">
    <source>
        <dbReference type="EMBL" id="ALX03406.1"/>
    </source>
</evidence>
<evidence type="ECO:0000259" key="5">
    <source>
        <dbReference type="Pfam" id="PF00725"/>
    </source>
</evidence>
<keyword evidence="3" id="KW-0560">Oxidoreductase</keyword>
<evidence type="ECO:0000256" key="1">
    <source>
        <dbReference type="ARBA" id="ARBA00005086"/>
    </source>
</evidence>
<dbReference type="Gene3D" id="1.10.1040.10">
    <property type="entry name" value="N-(1-d-carboxylethyl)-l-norvaline Dehydrogenase, domain 2"/>
    <property type="match status" value="1"/>
</dbReference>
<dbReference type="Proteomes" id="UP000067689">
    <property type="component" value="Chromosome"/>
</dbReference>
<reference evidence="7 8" key="1">
    <citation type="journal article" date="1991" name="Int. J. Syst. Bacteriol.">
        <title>Description of the erythromycin-producing bacterium Arthrobacter sp. strain NRRL B-3381 as Aeromicrobium erythreum gen. nov., sp. nov.</title>
        <authorList>
            <person name="Miller E.S."/>
            <person name="Woese C.R."/>
            <person name="Brenner S."/>
        </authorList>
    </citation>
    <scope>NUCLEOTIDE SEQUENCE [LARGE SCALE GENOMIC DNA]</scope>
    <source>
        <strain evidence="7 8">AR18</strain>
    </source>
</reference>
<comment type="similarity">
    <text evidence="2">Belongs to the 3-hydroxyacyl-CoA dehydrogenase family.</text>
</comment>